<dbReference type="PANTHER" id="PTHR21600">
    <property type="entry name" value="MITOCHONDRIAL RNA PSEUDOURIDINE SYNTHASE"/>
    <property type="match status" value="1"/>
</dbReference>
<dbReference type="Proteomes" id="UP000823914">
    <property type="component" value="Unassembled WGS sequence"/>
</dbReference>
<accession>A0A9E2L3P1</accession>
<name>A0A9E2L3P1_9SPIR</name>
<dbReference type="GO" id="GO:0000455">
    <property type="term" value="P:enzyme-directed rRNA pseudouridine synthesis"/>
    <property type="evidence" value="ECO:0007669"/>
    <property type="project" value="TreeGrafter"/>
</dbReference>
<protein>
    <submittedName>
        <fullName evidence="2">RluA family pseudouridine synthase</fullName>
    </submittedName>
</protein>
<dbReference type="AlphaFoldDB" id="A0A9E2L3P1"/>
<dbReference type="InterPro" id="IPR050188">
    <property type="entry name" value="RluA_PseudoU_synthase"/>
</dbReference>
<dbReference type="InterPro" id="IPR006224">
    <property type="entry name" value="PsdUridine_synth_RluA-like_CS"/>
</dbReference>
<proteinExistence type="predicted"/>
<dbReference type="SUPFAM" id="SSF55120">
    <property type="entry name" value="Pseudouridine synthase"/>
    <property type="match status" value="1"/>
</dbReference>
<dbReference type="GO" id="GO:0009982">
    <property type="term" value="F:pseudouridine synthase activity"/>
    <property type="evidence" value="ECO:0007669"/>
    <property type="project" value="InterPro"/>
</dbReference>
<gene>
    <name evidence="2" type="ORF">IAA16_05730</name>
</gene>
<dbReference type="EMBL" id="JAHLFV010000135">
    <property type="protein sequence ID" value="MBU3850046.1"/>
    <property type="molecule type" value="Genomic_DNA"/>
</dbReference>
<dbReference type="Pfam" id="PF00849">
    <property type="entry name" value="PseudoU_synth_2"/>
    <property type="match status" value="1"/>
</dbReference>
<dbReference type="PROSITE" id="PS01129">
    <property type="entry name" value="PSI_RLU"/>
    <property type="match status" value="1"/>
</dbReference>
<dbReference type="PANTHER" id="PTHR21600:SF89">
    <property type="entry name" value="RIBOSOMAL LARGE SUBUNIT PSEUDOURIDINE SYNTHASE A"/>
    <property type="match status" value="1"/>
</dbReference>
<evidence type="ECO:0000259" key="1">
    <source>
        <dbReference type="Pfam" id="PF00849"/>
    </source>
</evidence>
<evidence type="ECO:0000313" key="3">
    <source>
        <dbReference type="Proteomes" id="UP000823914"/>
    </source>
</evidence>
<comment type="caution">
    <text evidence="2">The sequence shown here is derived from an EMBL/GenBank/DDBJ whole genome shotgun (WGS) entry which is preliminary data.</text>
</comment>
<dbReference type="InterPro" id="IPR006145">
    <property type="entry name" value="PsdUridine_synth_RsuA/RluA"/>
</dbReference>
<dbReference type="InterPro" id="IPR020103">
    <property type="entry name" value="PsdUridine_synth_cat_dom_sf"/>
</dbReference>
<dbReference type="Gene3D" id="3.30.2350.10">
    <property type="entry name" value="Pseudouridine synthase"/>
    <property type="match status" value="1"/>
</dbReference>
<reference evidence="2" key="1">
    <citation type="journal article" date="2021" name="PeerJ">
        <title>Extensive microbial diversity within the chicken gut microbiome revealed by metagenomics and culture.</title>
        <authorList>
            <person name="Gilroy R."/>
            <person name="Ravi A."/>
            <person name="Getino M."/>
            <person name="Pursley I."/>
            <person name="Horton D.L."/>
            <person name="Alikhan N.F."/>
            <person name="Baker D."/>
            <person name="Gharbi K."/>
            <person name="Hall N."/>
            <person name="Watson M."/>
            <person name="Adriaenssens E.M."/>
            <person name="Foster-Nyarko E."/>
            <person name="Jarju S."/>
            <person name="Secka A."/>
            <person name="Antonio M."/>
            <person name="Oren A."/>
            <person name="Chaudhuri R.R."/>
            <person name="La Ragione R."/>
            <person name="Hildebrand F."/>
            <person name="Pallen M.J."/>
        </authorList>
    </citation>
    <scope>NUCLEOTIDE SEQUENCE</scope>
    <source>
        <strain evidence="2">Gambia15-2214</strain>
    </source>
</reference>
<dbReference type="GO" id="GO:0140098">
    <property type="term" value="F:catalytic activity, acting on RNA"/>
    <property type="evidence" value="ECO:0007669"/>
    <property type="project" value="UniProtKB-ARBA"/>
</dbReference>
<sequence>MFPPFSLERAQEYCAILMKQLDEACQNHKMQKKILTVTEKSSYKEDCISEPGCMFGVLVCNNQGGKEIVLKAFSGFSPPEYILTHPVFFGFSPISPGWVPYLFDENQYKKQVERDDGAIQALTQQLVCLQDNGEPELVSRLKAERKQLSRKSLEALYNLYNFTCIDGSVKKFKDFIPHFGGEKGNFPPTGTGDCCAPKLLGYAFSQGFEPVSLAEFYYGKSDKAHTRIHKHFYPPCDEKCGIVLPIQLGLDIVYRDGDMVVVNKPAGLLSVPGRGAENQDSVETRLRRLIPGCPVQPAVHRLDMDTSGLLILALNKESHKVLSKQFMEGLVYKEYEALLRGRVVPSAEWNRVCLPFRLDVENRPRQIYDEVHGKIGITDWKVLSYHRCSTDICRDKVLTRVLFVPRTGRTHQLRLHASHEKGLGVAIQGDRLYGTRLEGERLMLHACTIKIRHPETGELLTFTSKVPF</sequence>
<reference evidence="2" key="2">
    <citation type="submission" date="2021-04" db="EMBL/GenBank/DDBJ databases">
        <authorList>
            <person name="Gilroy R."/>
        </authorList>
    </citation>
    <scope>NUCLEOTIDE SEQUENCE</scope>
    <source>
        <strain evidence="2">Gambia15-2214</strain>
    </source>
</reference>
<evidence type="ECO:0000313" key="2">
    <source>
        <dbReference type="EMBL" id="MBU3850046.1"/>
    </source>
</evidence>
<feature type="domain" description="Pseudouridine synthase RsuA/RluA-like" evidence="1">
    <location>
        <begin position="258"/>
        <end position="419"/>
    </location>
</feature>
<dbReference type="CDD" id="cd02869">
    <property type="entry name" value="PseudoU_synth_RluA_like"/>
    <property type="match status" value="1"/>
</dbReference>
<dbReference type="GO" id="GO:0003723">
    <property type="term" value="F:RNA binding"/>
    <property type="evidence" value="ECO:0007669"/>
    <property type="project" value="InterPro"/>
</dbReference>
<organism evidence="2 3">
    <name type="scientific">Candidatus Treponema excrementipullorum</name>
    <dbReference type="NCBI Taxonomy" id="2838768"/>
    <lineage>
        <taxon>Bacteria</taxon>
        <taxon>Pseudomonadati</taxon>
        <taxon>Spirochaetota</taxon>
        <taxon>Spirochaetia</taxon>
        <taxon>Spirochaetales</taxon>
        <taxon>Treponemataceae</taxon>
        <taxon>Treponema</taxon>
    </lineage>
</organism>